<dbReference type="SUPFAM" id="SSF49265">
    <property type="entry name" value="Fibronectin type III"/>
    <property type="match status" value="1"/>
</dbReference>
<reference evidence="5" key="2">
    <citation type="submission" date="2025-08" db="UniProtKB">
        <authorList>
            <consortium name="Ensembl"/>
        </authorList>
    </citation>
    <scope>IDENTIFICATION</scope>
</reference>
<feature type="compositionally biased region" description="Polar residues" evidence="2">
    <location>
        <begin position="143"/>
        <end position="154"/>
    </location>
</feature>
<dbReference type="InterPro" id="IPR013783">
    <property type="entry name" value="Ig-like_fold"/>
</dbReference>
<dbReference type="PANTHER" id="PTHR46708:SF2">
    <property type="entry name" value="FIBRONECTIN TYPE-III DOMAIN-CONTAINING PROTEIN"/>
    <property type="match status" value="1"/>
</dbReference>
<feature type="chain" id="PRO_5042813048" description="Fibronectin type-III domain-containing protein" evidence="3">
    <location>
        <begin position="25"/>
        <end position="186"/>
    </location>
</feature>
<evidence type="ECO:0000259" key="4">
    <source>
        <dbReference type="PROSITE" id="PS50853"/>
    </source>
</evidence>
<evidence type="ECO:0000256" key="2">
    <source>
        <dbReference type="SAM" id="MobiDB-lite"/>
    </source>
</evidence>
<dbReference type="PANTHER" id="PTHR46708">
    <property type="entry name" value="TENASCIN"/>
    <property type="match status" value="1"/>
</dbReference>
<dbReference type="CDD" id="cd00063">
    <property type="entry name" value="FN3"/>
    <property type="match status" value="1"/>
</dbReference>
<accession>A0AAQ4Q4Z8</accession>
<dbReference type="InterPro" id="IPR003961">
    <property type="entry name" value="FN3_dom"/>
</dbReference>
<reference evidence="5 6" key="1">
    <citation type="journal article" date="2021" name="G3 (Bethesda)">
        <title>Improved contiguity of the threespine stickleback genome using long-read sequencing.</title>
        <authorList>
            <person name="Nath S."/>
            <person name="Shaw D.E."/>
            <person name="White M.A."/>
        </authorList>
    </citation>
    <scope>NUCLEOTIDE SEQUENCE [LARGE SCALE GENOMIC DNA]</scope>
    <source>
        <strain evidence="5 6">Lake Benthic</strain>
    </source>
</reference>
<dbReference type="Gene3D" id="2.60.40.10">
    <property type="entry name" value="Immunoglobulins"/>
    <property type="match status" value="1"/>
</dbReference>
<evidence type="ECO:0000313" key="6">
    <source>
        <dbReference type="Proteomes" id="UP000007635"/>
    </source>
</evidence>
<dbReference type="GeneTree" id="ENSGT00940000153769"/>
<dbReference type="Proteomes" id="UP000007635">
    <property type="component" value="Chromosome X"/>
</dbReference>
<protein>
    <recommendedName>
        <fullName evidence="4">Fibronectin type-III domain-containing protein</fullName>
    </recommendedName>
</protein>
<sequence length="186" mass="20781">MRSSLFLGLLGLFVVSLFPQPAQGQVSSPRRFRAKILSPTRLHVSWKEPKGQFESYKVVYSTRPGGEQKEVEVSKQDAKLLIDDFDPSKEYNFKVVALSGGQQSKPLQATHEAQQSGVEVVRSPRRQDAREDNDISEGGDVMSGTSETCPSSLMKTAGVQSPRGDQRLEPRCLAQRLRWRECSPCR</sequence>
<feature type="domain" description="Fibronectin type-III" evidence="4">
    <location>
        <begin position="28"/>
        <end position="119"/>
    </location>
</feature>
<evidence type="ECO:0000256" key="3">
    <source>
        <dbReference type="SAM" id="SignalP"/>
    </source>
</evidence>
<reference evidence="5" key="3">
    <citation type="submission" date="2025-09" db="UniProtKB">
        <authorList>
            <consortium name="Ensembl"/>
        </authorList>
    </citation>
    <scope>IDENTIFICATION</scope>
</reference>
<dbReference type="Pfam" id="PF00041">
    <property type="entry name" value="fn3"/>
    <property type="match status" value="1"/>
</dbReference>
<dbReference type="Ensembl" id="ENSGACT00000059827.1">
    <property type="protein sequence ID" value="ENSGACP00000045221.1"/>
    <property type="gene ID" value="ENSGACG00000009702.2"/>
</dbReference>
<proteinExistence type="predicted"/>
<keyword evidence="1" id="KW-0677">Repeat</keyword>
<feature type="signal peptide" evidence="3">
    <location>
        <begin position="1"/>
        <end position="24"/>
    </location>
</feature>
<evidence type="ECO:0000256" key="1">
    <source>
        <dbReference type="ARBA" id="ARBA00022737"/>
    </source>
</evidence>
<evidence type="ECO:0000313" key="5">
    <source>
        <dbReference type="Ensembl" id="ENSGACP00000045221.1"/>
    </source>
</evidence>
<organism evidence="5 6">
    <name type="scientific">Gasterosteus aculeatus aculeatus</name>
    <name type="common">three-spined stickleback</name>
    <dbReference type="NCBI Taxonomy" id="481459"/>
    <lineage>
        <taxon>Eukaryota</taxon>
        <taxon>Metazoa</taxon>
        <taxon>Chordata</taxon>
        <taxon>Craniata</taxon>
        <taxon>Vertebrata</taxon>
        <taxon>Euteleostomi</taxon>
        <taxon>Actinopterygii</taxon>
        <taxon>Neopterygii</taxon>
        <taxon>Teleostei</taxon>
        <taxon>Neoteleostei</taxon>
        <taxon>Acanthomorphata</taxon>
        <taxon>Eupercaria</taxon>
        <taxon>Perciformes</taxon>
        <taxon>Cottioidei</taxon>
        <taxon>Gasterosteales</taxon>
        <taxon>Gasterosteidae</taxon>
        <taxon>Gasterosteus</taxon>
    </lineage>
</organism>
<name>A0AAQ4Q4Z8_GASAC</name>
<dbReference type="InterPro" id="IPR036116">
    <property type="entry name" value="FN3_sf"/>
</dbReference>
<dbReference type="SMART" id="SM00060">
    <property type="entry name" value="FN3"/>
    <property type="match status" value="1"/>
</dbReference>
<dbReference type="InterPro" id="IPR050991">
    <property type="entry name" value="ECM_Regulatory_Proteins"/>
</dbReference>
<dbReference type="PROSITE" id="PS50853">
    <property type="entry name" value="FN3"/>
    <property type="match status" value="1"/>
</dbReference>
<keyword evidence="6" id="KW-1185">Reference proteome</keyword>
<feature type="region of interest" description="Disordered" evidence="2">
    <location>
        <begin position="112"/>
        <end position="170"/>
    </location>
</feature>
<dbReference type="AlphaFoldDB" id="A0AAQ4Q4Z8"/>
<keyword evidence="3" id="KW-0732">Signal</keyword>